<feature type="region of interest" description="Disordered" evidence="1">
    <location>
        <begin position="33"/>
        <end position="64"/>
    </location>
</feature>
<feature type="compositionally biased region" description="Low complexity" evidence="1">
    <location>
        <begin position="48"/>
        <end position="64"/>
    </location>
</feature>
<reference evidence="2" key="1">
    <citation type="submission" date="2014-09" db="EMBL/GenBank/DDBJ databases">
        <authorList>
            <person name="Magalhaes I.L.F."/>
            <person name="Oliveira U."/>
            <person name="Santos F.R."/>
            <person name="Vidigal T.H.D.A."/>
            <person name="Brescovit A.D."/>
            <person name="Santos A.J."/>
        </authorList>
    </citation>
    <scope>NUCLEOTIDE SEQUENCE</scope>
    <source>
        <tissue evidence="2">Shoot tissue taken approximately 20 cm above the soil surface</tissue>
    </source>
</reference>
<protein>
    <submittedName>
        <fullName evidence="2">Uncharacterized protein</fullName>
    </submittedName>
</protein>
<evidence type="ECO:0000256" key="1">
    <source>
        <dbReference type="SAM" id="MobiDB-lite"/>
    </source>
</evidence>
<sequence length="64" mass="6377">MLRCGSSSSSGSSSVRVVLCLPGAELNASSATVAGSMPLSPPAQPRLSSRSSSSSQDCSWSSLS</sequence>
<proteinExistence type="predicted"/>
<dbReference type="EMBL" id="GBRH01261730">
    <property type="protein sequence ID" value="JAD36165.1"/>
    <property type="molecule type" value="Transcribed_RNA"/>
</dbReference>
<organism evidence="2">
    <name type="scientific">Arundo donax</name>
    <name type="common">Giant reed</name>
    <name type="synonym">Donax arundinaceus</name>
    <dbReference type="NCBI Taxonomy" id="35708"/>
    <lineage>
        <taxon>Eukaryota</taxon>
        <taxon>Viridiplantae</taxon>
        <taxon>Streptophyta</taxon>
        <taxon>Embryophyta</taxon>
        <taxon>Tracheophyta</taxon>
        <taxon>Spermatophyta</taxon>
        <taxon>Magnoliopsida</taxon>
        <taxon>Liliopsida</taxon>
        <taxon>Poales</taxon>
        <taxon>Poaceae</taxon>
        <taxon>PACMAD clade</taxon>
        <taxon>Arundinoideae</taxon>
        <taxon>Arundineae</taxon>
        <taxon>Arundo</taxon>
    </lineage>
</organism>
<dbReference type="AlphaFoldDB" id="A0A0A8ZHH1"/>
<accession>A0A0A8ZHH1</accession>
<reference evidence="2" key="2">
    <citation type="journal article" date="2015" name="Data Brief">
        <title>Shoot transcriptome of the giant reed, Arundo donax.</title>
        <authorList>
            <person name="Barrero R.A."/>
            <person name="Guerrero F.D."/>
            <person name="Moolhuijzen P."/>
            <person name="Goolsby J.A."/>
            <person name="Tidwell J."/>
            <person name="Bellgard S.E."/>
            <person name="Bellgard M.I."/>
        </authorList>
    </citation>
    <scope>NUCLEOTIDE SEQUENCE</scope>
    <source>
        <tissue evidence="2">Shoot tissue taken approximately 20 cm above the soil surface</tissue>
    </source>
</reference>
<name>A0A0A8ZHH1_ARUDO</name>
<evidence type="ECO:0000313" key="2">
    <source>
        <dbReference type="EMBL" id="JAD36165.1"/>
    </source>
</evidence>